<feature type="domain" description="Bacterial type II secretion system protein E" evidence="3">
    <location>
        <begin position="14"/>
        <end position="90"/>
    </location>
</feature>
<comment type="caution">
    <text evidence="4">The sequence shown here is derived from an EMBL/GenBank/DDBJ whole genome shotgun (WGS) entry which is preliminary data.</text>
</comment>
<dbReference type="GO" id="GO:0016887">
    <property type="term" value="F:ATP hydrolysis activity"/>
    <property type="evidence" value="ECO:0007669"/>
    <property type="project" value="TreeGrafter"/>
</dbReference>
<dbReference type="Gene3D" id="3.40.50.300">
    <property type="entry name" value="P-loop containing nucleotide triphosphate hydrolases"/>
    <property type="match status" value="1"/>
</dbReference>
<gene>
    <name evidence="4" type="ORF">S06H3_26571</name>
</gene>
<dbReference type="Pfam" id="PF00437">
    <property type="entry name" value="T2SSE"/>
    <property type="match status" value="1"/>
</dbReference>
<feature type="non-terminal residue" evidence="4">
    <location>
        <position position="1"/>
    </location>
</feature>
<protein>
    <recommendedName>
        <fullName evidence="3">Bacterial type II secretion system protein E domain-containing protein</fullName>
    </recommendedName>
</protein>
<evidence type="ECO:0000259" key="3">
    <source>
        <dbReference type="Pfam" id="PF00437"/>
    </source>
</evidence>
<dbReference type="PANTHER" id="PTHR30258">
    <property type="entry name" value="TYPE II SECRETION SYSTEM PROTEIN GSPE-RELATED"/>
    <property type="match status" value="1"/>
</dbReference>
<keyword evidence="1" id="KW-0547">Nucleotide-binding</keyword>
<evidence type="ECO:0000313" key="4">
    <source>
        <dbReference type="EMBL" id="GAI29944.1"/>
    </source>
</evidence>
<dbReference type="AlphaFoldDB" id="X1PGB5"/>
<sequence length="95" mass="10887">ILNKIKNLPKKPLYIYQPKGCKKCNFKGYSGRVGLFEIIKMTDSLAEIITRKPTERDILQEGRIQGMITMEEDGVLKVLEGITSLEEVMRVTEEK</sequence>
<dbReference type="SUPFAM" id="SSF52540">
    <property type="entry name" value="P-loop containing nucleoside triphosphate hydrolases"/>
    <property type="match status" value="1"/>
</dbReference>
<dbReference type="GO" id="GO:0005886">
    <property type="term" value="C:plasma membrane"/>
    <property type="evidence" value="ECO:0007669"/>
    <property type="project" value="TreeGrafter"/>
</dbReference>
<evidence type="ECO:0000256" key="2">
    <source>
        <dbReference type="ARBA" id="ARBA00022840"/>
    </source>
</evidence>
<dbReference type="InterPro" id="IPR027417">
    <property type="entry name" value="P-loop_NTPase"/>
</dbReference>
<accession>X1PGB5</accession>
<evidence type="ECO:0000256" key="1">
    <source>
        <dbReference type="ARBA" id="ARBA00022741"/>
    </source>
</evidence>
<dbReference type="EMBL" id="BARV01015366">
    <property type="protein sequence ID" value="GAI29944.1"/>
    <property type="molecule type" value="Genomic_DNA"/>
</dbReference>
<organism evidence="4">
    <name type="scientific">marine sediment metagenome</name>
    <dbReference type="NCBI Taxonomy" id="412755"/>
    <lineage>
        <taxon>unclassified sequences</taxon>
        <taxon>metagenomes</taxon>
        <taxon>ecological metagenomes</taxon>
    </lineage>
</organism>
<dbReference type="GO" id="GO:0005524">
    <property type="term" value="F:ATP binding"/>
    <property type="evidence" value="ECO:0007669"/>
    <property type="project" value="UniProtKB-KW"/>
</dbReference>
<proteinExistence type="predicted"/>
<reference evidence="4" key="1">
    <citation type="journal article" date="2014" name="Front. Microbiol.">
        <title>High frequency of phylogenetically diverse reductive dehalogenase-homologous genes in deep subseafloor sedimentary metagenomes.</title>
        <authorList>
            <person name="Kawai M."/>
            <person name="Futagami T."/>
            <person name="Toyoda A."/>
            <person name="Takaki Y."/>
            <person name="Nishi S."/>
            <person name="Hori S."/>
            <person name="Arai W."/>
            <person name="Tsubouchi T."/>
            <person name="Morono Y."/>
            <person name="Uchiyama I."/>
            <person name="Ito T."/>
            <person name="Fujiyama A."/>
            <person name="Inagaki F."/>
            <person name="Takami H."/>
        </authorList>
    </citation>
    <scope>NUCLEOTIDE SEQUENCE</scope>
    <source>
        <strain evidence="4">Expedition CK06-06</strain>
    </source>
</reference>
<dbReference type="InterPro" id="IPR001482">
    <property type="entry name" value="T2SS/T4SS_dom"/>
</dbReference>
<dbReference type="PANTHER" id="PTHR30258:SF3">
    <property type="entry name" value="SLL1921 PROTEIN"/>
    <property type="match status" value="1"/>
</dbReference>
<name>X1PGB5_9ZZZZ</name>
<keyword evidence="2" id="KW-0067">ATP-binding</keyword>